<sequence>MRVKKKKRVERMVLDDGQLLGSSEEVHEGAVQFFQHLLMAYSVENDDSTLELMLPSVQENEELCTMPSIEEVKATLWSIPSDSSLGPNVFSTSCFILAWDIVKDDILGMAK</sequence>
<dbReference type="AlphaFoldDB" id="A0A922JVK4"/>
<accession>A0A922JVK4</accession>
<proteinExistence type="predicted"/>
<gene>
    <name evidence="1" type="ORF">I3842_03G162100</name>
</gene>
<evidence type="ECO:0000313" key="2">
    <source>
        <dbReference type="Proteomes" id="UP000811246"/>
    </source>
</evidence>
<dbReference type="Proteomes" id="UP000811246">
    <property type="component" value="Chromosome 3"/>
</dbReference>
<name>A0A922JVK4_CARIL</name>
<reference evidence="1" key="1">
    <citation type="submission" date="2021-01" db="EMBL/GenBank/DDBJ databases">
        <authorList>
            <person name="Lovell J.T."/>
            <person name="Bentley N."/>
            <person name="Bhattarai G."/>
            <person name="Jenkins J.W."/>
            <person name="Sreedasyam A."/>
            <person name="Alarcon Y."/>
            <person name="Bock C."/>
            <person name="Boston L."/>
            <person name="Carlson J."/>
            <person name="Cervantes K."/>
            <person name="Clermont K."/>
            <person name="Krom N."/>
            <person name="Kubenka K."/>
            <person name="Mamidi S."/>
            <person name="Mattison C."/>
            <person name="Monteros M."/>
            <person name="Pisani C."/>
            <person name="Plott C."/>
            <person name="Rajasekar S."/>
            <person name="Rhein H.S."/>
            <person name="Rohla C."/>
            <person name="Song M."/>
            <person name="Hilaire R.S."/>
            <person name="Shu S."/>
            <person name="Wells L."/>
            <person name="Wang X."/>
            <person name="Webber J."/>
            <person name="Heerema R.J."/>
            <person name="Klein P."/>
            <person name="Conner P."/>
            <person name="Grauke L."/>
            <person name="Grimwood J."/>
            <person name="Schmutz J."/>
            <person name="Randall J.J."/>
        </authorList>
    </citation>
    <scope>NUCLEOTIDE SEQUENCE</scope>
    <source>
        <tissue evidence="1">Leaf</tissue>
    </source>
</reference>
<protein>
    <submittedName>
        <fullName evidence="1">Uncharacterized protein</fullName>
    </submittedName>
</protein>
<organism evidence="1 2">
    <name type="scientific">Carya illinoinensis</name>
    <name type="common">Pecan</name>
    <dbReference type="NCBI Taxonomy" id="32201"/>
    <lineage>
        <taxon>Eukaryota</taxon>
        <taxon>Viridiplantae</taxon>
        <taxon>Streptophyta</taxon>
        <taxon>Embryophyta</taxon>
        <taxon>Tracheophyta</taxon>
        <taxon>Spermatophyta</taxon>
        <taxon>Magnoliopsida</taxon>
        <taxon>eudicotyledons</taxon>
        <taxon>Gunneridae</taxon>
        <taxon>Pentapetalae</taxon>
        <taxon>rosids</taxon>
        <taxon>fabids</taxon>
        <taxon>Fagales</taxon>
        <taxon>Juglandaceae</taxon>
        <taxon>Carya</taxon>
    </lineage>
</organism>
<dbReference type="EMBL" id="CM031827">
    <property type="protein sequence ID" value="KAG6722468.1"/>
    <property type="molecule type" value="Genomic_DNA"/>
</dbReference>
<comment type="caution">
    <text evidence="1">The sequence shown here is derived from an EMBL/GenBank/DDBJ whole genome shotgun (WGS) entry which is preliminary data.</text>
</comment>
<evidence type="ECO:0000313" key="1">
    <source>
        <dbReference type="EMBL" id="KAG6722468.1"/>
    </source>
</evidence>